<dbReference type="EMBL" id="BMCG01000006">
    <property type="protein sequence ID" value="GGC17591.1"/>
    <property type="molecule type" value="Genomic_DNA"/>
</dbReference>
<evidence type="ECO:0000313" key="2">
    <source>
        <dbReference type="Proteomes" id="UP000620266"/>
    </source>
</evidence>
<dbReference type="AlphaFoldDB" id="A0A8J2XVP1"/>
<keyword evidence="2" id="KW-1185">Reference proteome</keyword>
<sequence>MLQALRLLQVLQQERQLQGLQVLLQELLARLLVLLLLAFRLPVG</sequence>
<reference evidence="1" key="1">
    <citation type="journal article" date="2014" name="Int. J. Syst. Evol. Microbiol.">
        <title>Complete genome sequence of Corynebacterium casei LMG S-19264T (=DSM 44701T), isolated from a smear-ripened cheese.</title>
        <authorList>
            <consortium name="US DOE Joint Genome Institute (JGI-PGF)"/>
            <person name="Walter F."/>
            <person name="Albersmeier A."/>
            <person name="Kalinowski J."/>
            <person name="Ruckert C."/>
        </authorList>
    </citation>
    <scope>NUCLEOTIDE SEQUENCE</scope>
    <source>
        <strain evidence="1">CCM 7086</strain>
    </source>
</reference>
<comment type="caution">
    <text evidence="1">The sequence shown here is derived from an EMBL/GenBank/DDBJ whole genome shotgun (WGS) entry which is preliminary data.</text>
</comment>
<accession>A0A8J2XVP1</accession>
<evidence type="ECO:0000313" key="1">
    <source>
        <dbReference type="EMBL" id="GGC17591.1"/>
    </source>
</evidence>
<proteinExistence type="predicted"/>
<organism evidence="1 2">
    <name type="scientific">Oxalicibacterium flavum</name>
    <dbReference type="NCBI Taxonomy" id="179467"/>
    <lineage>
        <taxon>Bacteria</taxon>
        <taxon>Pseudomonadati</taxon>
        <taxon>Pseudomonadota</taxon>
        <taxon>Betaproteobacteria</taxon>
        <taxon>Burkholderiales</taxon>
        <taxon>Oxalobacteraceae</taxon>
        <taxon>Oxalicibacterium</taxon>
    </lineage>
</organism>
<protein>
    <submittedName>
        <fullName evidence="1">Uncharacterized protein</fullName>
    </submittedName>
</protein>
<name>A0A8J2XVP1_9BURK</name>
<dbReference type="Proteomes" id="UP000620266">
    <property type="component" value="Unassembled WGS sequence"/>
</dbReference>
<reference evidence="1" key="2">
    <citation type="submission" date="2020-09" db="EMBL/GenBank/DDBJ databases">
        <authorList>
            <person name="Sun Q."/>
            <person name="Sedlacek I."/>
        </authorList>
    </citation>
    <scope>NUCLEOTIDE SEQUENCE</scope>
    <source>
        <strain evidence="1">CCM 7086</strain>
    </source>
</reference>
<gene>
    <name evidence="1" type="ORF">GCM10007205_28290</name>
</gene>